<keyword evidence="7" id="KW-1015">Disulfide bond</keyword>
<sequence length="560" mass="58899">MRAGLISTAALAALLGSTALGRAEGEACSPVTTASLGISGVEITGSKAQDAANGLPKHCIVTGLANQRTGVDGKSYAIGFELRLPAEWNGRFLHQVNGGNDGVVVPALGSLPDGLASGGTVPLARGFAVLSSNSGHSGSDPANKSLGLTAGAAFGLDPQARRDYGYAADMTLSPVAKQIIALHYGRKPDRSYMAGCSNGGRHAMVAASRMPENYDGFLVGNPGFDLPRAAIQHAWDVQAFLKADPDLRKSITKEDAQLVSSRITEACDALDGVKDGLTANLAACQKAFDLKSLVCVPGQNSACLSEAKVDALKMSLAGPKNSKGEALYSNWPLDGGIGTGNWRTWKVESPIAPWNNYPIIATMGAASLNYIFSTPPVVVEGSNEKLVEALKAYDFEKDAPKIFAKDATFTESAMDFMTPPDVDDPKLASLQKSGGKMLIYHGQADPVFSVNDTIRWYDRLNKNLQGHADAVARLFTIPGETHCGGGVTLDKFDALTALIDWVEKGKAPDRIIASASSANKEVPASWSQGRTRPLCPYPSYAAYSGQGDSEDAANFVCKTP</sequence>
<dbReference type="Gene3D" id="3.40.50.1820">
    <property type="entry name" value="alpha/beta hydrolase"/>
    <property type="match status" value="1"/>
</dbReference>
<dbReference type="Pfam" id="PF07519">
    <property type="entry name" value="Tannase"/>
    <property type="match status" value="1"/>
</dbReference>
<protein>
    <submittedName>
        <fullName evidence="9">Tannase/feruloyl esterase family alpha/beta hydrolase</fullName>
    </submittedName>
</protein>
<dbReference type="SUPFAM" id="SSF53474">
    <property type="entry name" value="alpha/beta-Hydrolases"/>
    <property type="match status" value="1"/>
</dbReference>
<keyword evidence="2" id="KW-0719">Serine esterase</keyword>
<evidence type="ECO:0000313" key="10">
    <source>
        <dbReference type="Proteomes" id="UP000639516"/>
    </source>
</evidence>
<proteinExistence type="inferred from homology"/>
<reference evidence="9 10" key="1">
    <citation type="journal article" date="2020" name="Arch. Microbiol.">
        <title>Bradyrhizobium campsiandrae sp. nov., a nitrogen-fixing bacterial strain isolated from a native leguminous tree from the Amazon adapted to flooded conditions.</title>
        <authorList>
            <person name="Cabral Michel D."/>
            <person name="Martins da Costa E."/>
            <person name="Azarias Guimaraes A."/>
            <person name="Soares de Carvalho T."/>
            <person name="Santos de Castro Caputo P."/>
            <person name="Willems A."/>
            <person name="de Souza Moreira F.M."/>
        </authorList>
    </citation>
    <scope>NUCLEOTIDE SEQUENCE [LARGE SCALE GENOMIC DNA]</scope>
    <source>
        <strain evidence="10">INPA 384B</strain>
    </source>
</reference>
<dbReference type="PANTHER" id="PTHR33938">
    <property type="entry name" value="FERULOYL ESTERASE B-RELATED"/>
    <property type="match status" value="1"/>
</dbReference>
<evidence type="ECO:0000256" key="8">
    <source>
        <dbReference type="SAM" id="SignalP"/>
    </source>
</evidence>
<keyword evidence="10" id="KW-1185">Reference proteome</keyword>
<comment type="similarity">
    <text evidence="1">Belongs to the tannase family.</text>
</comment>
<evidence type="ECO:0000313" key="9">
    <source>
        <dbReference type="EMBL" id="MBC9983741.1"/>
    </source>
</evidence>
<accession>A0ABR7UI69</accession>
<evidence type="ECO:0000256" key="5">
    <source>
        <dbReference type="ARBA" id="ARBA00022801"/>
    </source>
</evidence>
<dbReference type="GO" id="GO:0016787">
    <property type="term" value="F:hydrolase activity"/>
    <property type="evidence" value="ECO:0007669"/>
    <property type="project" value="UniProtKB-KW"/>
</dbReference>
<name>A0ABR7UI69_9BRAD</name>
<feature type="signal peptide" evidence="8">
    <location>
        <begin position="1"/>
        <end position="22"/>
    </location>
</feature>
<keyword evidence="5 9" id="KW-0378">Hydrolase</keyword>
<dbReference type="RefSeq" id="WP_188103911.1">
    <property type="nucleotide sequence ID" value="NZ_JAANIH010000036.1"/>
</dbReference>
<gene>
    <name evidence="9" type="ORF">HA482_36730</name>
</gene>
<evidence type="ECO:0000256" key="4">
    <source>
        <dbReference type="ARBA" id="ARBA00022729"/>
    </source>
</evidence>
<keyword evidence="6" id="KW-0106">Calcium</keyword>
<evidence type="ECO:0000256" key="3">
    <source>
        <dbReference type="ARBA" id="ARBA00022723"/>
    </source>
</evidence>
<dbReference type="PANTHER" id="PTHR33938:SF15">
    <property type="entry name" value="FERULOYL ESTERASE B-RELATED"/>
    <property type="match status" value="1"/>
</dbReference>
<evidence type="ECO:0000256" key="2">
    <source>
        <dbReference type="ARBA" id="ARBA00022487"/>
    </source>
</evidence>
<dbReference type="Proteomes" id="UP000639516">
    <property type="component" value="Unassembled WGS sequence"/>
</dbReference>
<evidence type="ECO:0000256" key="6">
    <source>
        <dbReference type="ARBA" id="ARBA00022837"/>
    </source>
</evidence>
<keyword evidence="4 8" id="KW-0732">Signal</keyword>
<dbReference type="InterPro" id="IPR029058">
    <property type="entry name" value="AB_hydrolase_fold"/>
</dbReference>
<comment type="caution">
    <text evidence="9">The sequence shown here is derived from an EMBL/GenBank/DDBJ whole genome shotgun (WGS) entry which is preliminary data.</text>
</comment>
<feature type="chain" id="PRO_5046541408" evidence="8">
    <location>
        <begin position="23"/>
        <end position="560"/>
    </location>
</feature>
<dbReference type="InterPro" id="IPR011118">
    <property type="entry name" value="Tannase/feruloyl_esterase"/>
</dbReference>
<evidence type="ECO:0000256" key="7">
    <source>
        <dbReference type="ARBA" id="ARBA00023157"/>
    </source>
</evidence>
<dbReference type="EMBL" id="JAATTO010000079">
    <property type="protein sequence ID" value="MBC9983741.1"/>
    <property type="molecule type" value="Genomic_DNA"/>
</dbReference>
<keyword evidence="3" id="KW-0479">Metal-binding</keyword>
<organism evidence="9 10">
    <name type="scientific">Bradyrhizobium campsiandrae</name>
    <dbReference type="NCBI Taxonomy" id="1729892"/>
    <lineage>
        <taxon>Bacteria</taxon>
        <taxon>Pseudomonadati</taxon>
        <taxon>Pseudomonadota</taxon>
        <taxon>Alphaproteobacteria</taxon>
        <taxon>Hyphomicrobiales</taxon>
        <taxon>Nitrobacteraceae</taxon>
        <taxon>Bradyrhizobium</taxon>
    </lineage>
</organism>
<evidence type="ECO:0000256" key="1">
    <source>
        <dbReference type="ARBA" id="ARBA00006249"/>
    </source>
</evidence>